<dbReference type="KEGG" id="gcr:GcLGCM259_1769"/>
<dbReference type="InterPro" id="IPR007295">
    <property type="entry name" value="DUF402"/>
</dbReference>
<keyword evidence="3" id="KW-1185">Reference proteome</keyword>
<name>A0A5B7WTZ1_9MICC</name>
<reference evidence="2 3" key="1">
    <citation type="submission" date="2018-12" db="EMBL/GenBank/DDBJ databases">
        <title>Complete Genome Sequence of Glutamicibacter creatinolyticus strain LGCM259,isolated from an abscess of a 12-year-old mare in Italy.</title>
        <authorList>
            <person name="Santos R.G."/>
            <person name="Silva A.L."/>
            <person name="Seyffert N."/>
            <person name="Castro T.L.P."/>
            <person name="Attili A.R."/>
            <person name="Rifici C."/>
            <person name="Mazzullo G."/>
            <person name="Brenig B."/>
            <person name="Venanzi F."/>
            <person name="Azevedo V."/>
        </authorList>
    </citation>
    <scope>NUCLEOTIDE SEQUENCE [LARGE SCALE GENOMIC DNA]</scope>
    <source>
        <strain evidence="2 3">LGCM 259</strain>
    </source>
</reference>
<accession>A0A5B7WTZ1</accession>
<dbReference type="Pfam" id="PF04167">
    <property type="entry name" value="DUF402"/>
    <property type="match status" value="1"/>
</dbReference>
<evidence type="ECO:0000313" key="3">
    <source>
        <dbReference type="Proteomes" id="UP000307000"/>
    </source>
</evidence>
<dbReference type="AlphaFoldDB" id="A0A5B7WTZ1"/>
<sequence length="205" mass="22980">MNAVSCPIGLSRTPGQPRLGQLVVARAWKYDGTPHWVVPGYLLGSDEYGYWIFQSEGSLVSRPGRAHLAACDALCLIPHTGSWVGTFYDNPGEDVDVYLDISTRIGWQTLPTGGWEVNSIDMDLDVIRSNSRGLFLDDEDEFEEHARTMGYPGPLIEQMRNSAAELMTAVRADQPPFNRQYRATWLERAIELRAPNPNLSETKDH</sequence>
<dbReference type="InterPro" id="IPR035930">
    <property type="entry name" value="FomD-like_sf"/>
</dbReference>
<proteinExistence type="predicted"/>
<dbReference type="RefSeq" id="WP_138926419.1">
    <property type="nucleotide sequence ID" value="NZ_CP034412.1"/>
</dbReference>
<dbReference type="EMBL" id="CP034412">
    <property type="protein sequence ID" value="QCY47488.1"/>
    <property type="molecule type" value="Genomic_DNA"/>
</dbReference>
<protein>
    <recommendedName>
        <fullName evidence="1">DUF402 domain-containing protein</fullName>
    </recommendedName>
</protein>
<feature type="domain" description="DUF402" evidence="1">
    <location>
        <begin position="51"/>
        <end position="173"/>
    </location>
</feature>
<evidence type="ECO:0000313" key="2">
    <source>
        <dbReference type="EMBL" id="QCY47488.1"/>
    </source>
</evidence>
<gene>
    <name evidence="2" type="ORF">GcLGCM259_1769</name>
</gene>
<dbReference type="SUPFAM" id="SSF159234">
    <property type="entry name" value="FomD-like"/>
    <property type="match status" value="1"/>
</dbReference>
<dbReference type="Proteomes" id="UP000307000">
    <property type="component" value="Chromosome"/>
</dbReference>
<evidence type="ECO:0000259" key="1">
    <source>
        <dbReference type="Pfam" id="PF04167"/>
    </source>
</evidence>
<organism evidence="2 3">
    <name type="scientific">Glutamicibacter creatinolyticus</name>
    <dbReference type="NCBI Taxonomy" id="162496"/>
    <lineage>
        <taxon>Bacteria</taxon>
        <taxon>Bacillati</taxon>
        <taxon>Actinomycetota</taxon>
        <taxon>Actinomycetes</taxon>
        <taxon>Micrococcales</taxon>
        <taxon>Micrococcaceae</taxon>
        <taxon>Glutamicibacter</taxon>
    </lineage>
</organism>
<dbReference type="Gene3D" id="2.40.380.10">
    <property type="entry name" value="FomD-like"/>
    <property type="match status" value="1"/>
</dbReference>